<evidence type="ECO:0000313" key="4">
    <source>
        <dbReference type="Proteomes" id="UP000243591"/>
    </source>
</evidence>
<dbReference type="RefSeq" id="WP_069125557.1">
    <property type="nucleotide sequence ID" value="NZ_CBCPIX010000001.1"/>
</dbReference>
<organism evidence="2 4">
    <name type="scientific">Brochothrix thermosphacta</name>
    <name type="common">Microbacterium thermosphactum</name>
    <dbReference type="NCBI Taxonomy" id="2756"/>
    <lineage>
        <taxon>Bacteria</taxon>
        <taxon>Bacillati</taxon>
        <taxon>Bacillota</taxon>
        <taxon>Bacilli</taxon>
        <taxon>Bacillales</taxon>
        <taxon>Listeriaceae</taxon>
        <taxon>Brochothrix</taxon>
    </lineage>
</organism>
<keyword evidence="1" id="KW-0732">Signal</keyword>
<keyword evidence="4" id="KW-1185">Reference proteome</keyword>
<gene>
    <name evidence="3" type="ORF">BTBSAS_90013</name>
    <name evidence="2" type="ORF">CNY62_03005</name>
</gene>
<dbReference type="Proteomes" id="UP000270190">
    <property type="component" value="Unassembled WGS sequence"/>
</dbReference>
<feature type="signal peptide" evidence="1">
    <location>
        <begin position="1"/>
        <end position="23"/>
    </location>
</feature>
<protein>
    <submittedName>
        <fullName evidence="2">Uncharacterized protein</fullName>
    </submittedName>
</protein>
<reference evidence="2 4" key="1">
    <citation type="submission" date="2017-09" db="EMBL/GenBank/DDBJ databases">
        <title>Complete Genome Sequences of Two Strains of the Meat Spoilage Bacterium Brochothrix thermosphacta Isolated from Ground Chicken.</title>
        <authorList>
            <person name="Paoli G.C."/>
            <person name="Wijey C."/>
            <person name="Chen C.-Y."/>
            <person name="Nguyen L."/>
            <person name="Yan X."/>
            <person name="Irwin P.L."/>
        </authorList>
    </citation>
    <scope>NUCLEOTIDE SEQUENCE [LARGE SCALE GENOMIC DNA]</scope>
    <source>
        <strain evidence="2 4">BI</strain>
    </source>
</reference>
<reference evidence="5" key="3">
    <citation type="submission" date="2018-04" db="EMBL/GenBank/DDBJ databases">
        <authorList>
            <person name="Illikoud N."/>
        </authorList>
    </citation>
    <scope>NUCLEOTIDE SEQUENCE [LARGE SCALE GENOMIC DNA]</scope>
</reference>
<evidence type="ECO:0000313" key="2">
    <source>
        <dbReference type="EMBL" id="ATF25448.1"/>
    </source>
</evidence>
<reference evidence="3" key="2">
    <citation type="submission" date="2018-04" db="EMBL/GenBank/DDBJ databases">
        <authorList>
            <person name="Go L.Y."/>
            <person name="Mitchell J.A."/>
        </authorList>
    </citation>
    <scope>NUCLEOTIDE SEQUENCE</scope>
    <source>
        <strain evidence="3">BSAS1 3</strain>
    </source>
</reference>
<dbReference type="Proteomes" id="UP000243591">
    <property type="component" value="Chromosome"/>
</dbReference>
<accession>A0A1D2L5R7</accession>
<evidence type="ECO:0000313" key="5">
    <source>
        <dbReference type="Proteomes" id="UP000270190"/>
    </source>
</evidence>
<feature type="chain" id="PRO_5038294786" evidence="1">
    <location>
        <begin position="24"/>
        <end position="202"/>
    </location>
</feature>
<name>A0A1D2L5R7_BROTH</name>
<evidence type="ECO:0000256" key="1">
    <source>
        <dbReference type="SAM" id="SignalP"/>
    </source>
</evidence>
<dbReference type="EMBL" id="CP023483">
    <property type="protein sequence ID" value="ATF25448.1"/>
    <property type="molecule type" value="Genomic_DNA"/>
</dbReference>
<proteinExistence type="predicted"/>
<dbReference type="GeneID" id="66538004"/>
<dbReference type="KEGG" id="bths:CNY62_03005"/>
<dbReference type="EMBL" id="OUNC01000083">
    <property type="protein sequence ID" value="SPP30799.1"/>
    <property type="molecule type" value="Genomic_DNA"/>
</dbReference>
<sequence length="202" mass="23703">MKRQLCLFMMVMFFSLLVVPVQAGKIDSETRTVAGQIVKETDYMNKKQDISHTFFNQQVQVNTLQLMSDGIVYQPEQIQTYTNLFFKAKVSNHFKETDEYLRKNNWFVYFKGNAKSEAEAEVMLKSVKERPLVNYQKTNEVKGENTYTISAYTSSEIFESEKVVRIMGTFKEYDNGRIMGETKRYIEFNTAELIEHQTEKIK</sequence>
<evidence type="ECO:0000313" key="3">
    <source>
        <dbReference type="EMBL" id="SPP30799.1"/>
    </source>
</evidence>
<dbReference type="AlphaFoldDB" id="A0A1D2L5R7"/>